<sequence>MKAREIYELMVSMGIDADPRGRNEVESLLSKKSKDFEEMKVEQKAEFDQEALKNPYSDTRFLAGDLDRDVKRILVGVDIEVGEVLLADRLGQKGQPIDLIIAHHPEGKALSALHDVMHMQEDLLAQLGVPINVAEGLLSSRISEVKRGLAPLNHNRAVDAARLLGLSMMCVHTPADNQVQTFLTKKIEEKKPTKVSEILKLLKEIPEYKAAADMGSGPTLFTGRPEGRCGKVMVDMTGGTSGSEDAYGKLSQAGVGTIVGMHMGEKHRKEAEKNHINVVIAGHMASDSLGMNLLLDALEARGVEIITCAGLIRVSRNAK</sequence>
<dbReference type="AlphaFoldDB" id="A0A6I3SN24"/>
<dbReference type="RefSeq" id="WP_155477499.1">
    <property type="nucleotide sequence ID" value="NZ_WNKU01000024.1"/>
</dbReference>
<organism evidence="1 2">
    <name type="scientific">Heliobacterium mobile</name>
    <name type="common">Heliobacillus mobilis</name>
    <dbReference type="NCBI Taxonomy" id="28064"/>
    <lineage>
        <taxon>Bacteria</taxon>
        <taxon>Bacillati</taxon>
        <taxon>Bacillota</taxon>
        <taxon>Clostridia</taxon>
        <taxon>Eubacteriales</taxon>
        <taxon>Heliobacteriaceae</taxon>
        <taxon>Heliobacterium</taxon>
    </lineage>
</organism>
<evidence type="ECO:0000313" key="1">
    <source>
        <dbReference type="EMBL" id="MTV50413.1"/>
    </source>
</evidence>
<keyword evidence="2" id="KW-1185">Reference proteome</keyword>
<accession>A0A6I3SN24</accession>
<proteinExistence type="predicted"/>
<dbReference type="Proteomes" id="UP000430670">
    <property type="component" value="Unassembled WGS sequence"/>
</dbReference>
<dbReference type="EMBL" id="WNKU01000024">
    <property type="protein sequence ID" value="MTV50413.1"/>
    <property type="molecule type" value="Genomic_DNA"/>
</dbReference>
<comment type="caution">
    <text evidence="1">The sequence shown here is derived from an EMBL/GenBank/DDBJ whole genome shotgun (WGS) entry which is preliminary data.</text>
</comment>
<dbReference type="SUPFAM" id="SSF102705">
    <property type="entry name" value="NIF3 (NGG1p interacting factor 3)-like"/>
    <property type="match status" value="1"/>
</dbReference>
<name>A0A6I3SN24_HELMO</name>
<protein>
    <submittedName>
        <fullName evidence="1">NGG1p interacting factor NIF3</fullName>
    </submittedName>
</protein>
<reference evidence="1 2" key="1">
    <citation type="submission" date="2019-11" db="EMBL/GenBank/DDBJ databases">
        <title>Whole-genome sequence of a the green, strictly anaerobic photosynthetic bacterium Heliobacillus mobilis DSM 6151.</title>
        <authorList>
            <person name="Kyndt J.A."/>
            <person name="Meyer T.E."/>
        </authorList>
    </citation>
    <scope>NUCLEOTIDE SEQUENCE [LARGE SCALE GENOMIC DNA]</scope>
    <source>
        <strain evidence="1 2">DSM 6151</strain>
    </source>
</reference>
<dbReference type="OrthoDB" id="9798371at2"/>
<dbReference type="InterPro" id="IPR036069">
    <property type="entry name" value="DUF34/NIF3_sf"/>
</dbReference>
<gene>
    <name evidence="1" type="ORF">GJ688_15720</name>
</gene>
<evidence type="ECO:0000313" key="2">
    <source>
        <dbReference type="Proteomes" id="UP000430670"/>
    </source>
</evidence>